<comment type="caution">
    <text evidence="1">The sequence shown here is derived from an EMBL/GenBank/DDBJ whole genome shotgun (WGS) entry which is preliminary data.</text>
</comment>
<protein>
    <submittedName>
        <fullName evidence="1">Uncharacterized protein</fullName>
    </submittedName>
</protein>
<dbReference type="HOGENOM" id="CLU_1316218_0_0_1"/>
<dbReference type="InParanoid" id="A0A066WG91"/>
<evidence type="ECO:0000313" key="2">
    <source>
        <dbReference type="Proteomes" id="UP000027361"/>
    </source>
</evidence>
<name>A0A066WG91_TILAU</name>
<dbReference type="Proteomes" id="UP000027361">
    <property type="component" value="Unassembled WGS sequence"/>
</dbReference>
<accession>A0A066WG91</accession>
<keyword evidence="2" id="KW-1185">Reference proteome</keyword>
<proteinExistence type="predicted"/>
<evidence type="ECO:0000313" key="1">
    <source>
        <dbReference type="EMBL" id="KDN52796.1"/>
    </source>
</evidence>
<sequence length="209" mass="23898">MASGASCWHMDADGIFLILCSVHLPTFPIPTGVHCHSPHLWVKHTLPLRSVAPVHLMLPCNHRYRCRHRQRAPSVALHRSLRVCTGAVKGVISEVRQTLVESPVVVVNVPAQRNPDHDAFVRVLSDPHAVAYSYQCSLAEYIIRCTLRRLTRYCHTTRQPHLSHCFHLACHSHQDQSFFRVTRLPLMNICSYHRNFWLLAGLRREAQAP</sequence>
<dbReference type="AlphaFoldDB" id="A0A066WG91"/>
<reference evidence="1 2" key="1">
    <citation type="submission" date="2014-05" db="EMBL/GenBank/DDBJ databases">
        <title>Draft genome sequence of a rare smut relative, Tilletiaria anomala UBC 951.</title>
        <authorList>
            <consortium name="DOE Joint Genome Institute"/>
            <person name="Toome M."/>
            <person name="Kuo A."/>
            <person name="Henrissat B."/>
            <person name="Lipzen A."/>
            <person name="Tritt A."/>
            <person name="Yoshinaga Y."/>
            <person name="Zane M."/>
            <person name="Barry K."/>
            <person name="Grigoriev I.V."/>
            <person name="Spatafora J.W."/>
            <person name="Aimea M.C."/>
        </authorList>
    </citation>
    <scope>NUCLEOTIDE SEQUENCE [LARGE SCALE GENOMIC DNA]</scope>
    <source>
        <strain evidence="1 2">UBC 951</strain>
    </source>
</reference>
<organism evidence="1 2">
    <name type="scientific">Tilletiaria anomala (strain ATCC 24038 / CBS 436.72 / UBC 951)</name>
    <dbReference type="NCBI Taxonomy" id="1037660"/>
    <lineage>
        <taxon>Eukaryota</taxon>
        <taxon>Fungi</taxon>
        <taxon>Dikarya</taxon>
        <taxon>Basidiomycota</taxon>
        <taxon>Ustilaginomycotina</taxon>
        <taxon>Exobasidiomycetes</taxon>
        <taxon>Georgefischeriales</taxon>
        <taxon>Tilletiariaceae</taxon>
        <taxon>Tilletiaria</taxon>
    </lineage>
</organism>
<dbReference type="EMBL" id="JMSN01000006">
    <property type="protein sequence ID" value="KDN52796.1"/>
    <property type="molecule type" value="Genomic_DNA"/>
</dbReference>
<dbReference type="RefSeq" id="XP_013245635.1">
    <property type="nucleotide sequence ID" value="XM_013390181.1"/>
</dbReference>
<dbReference type="GeneID" id="25261609"/>
<gene>
    <name evidence="1" type="ORF">K437DRAFT_148496</name>
</gene>